<keyword evidence="3" id="KW-1185">Reference proteome</keyword>
<accession>A0A372LKD4</accession>
<comment type="caution">
    <text evidence="2">The sequence shown here is derived from an EMBL/GenBank/DDBJ whole genome shotgun (WGS) entry which is preliminary data.</text>
</comment>
<protein>
    <submittedName>
        <fullName evidence="2">Uncharacterized protein</fullName>
    </submittedName>
</protein>
<name>A0A372LKD4_9BACI</name>
<evidence type="ECO:0000313" key="3">
    <source>
        <dbReference type="Proteomes" id="UP000262939"/>
    </source>
</evidence>
<sequence>MSQETPEKHSNSTVDISWNDSFHSLTQLDNTDIRPDDTEDTNSASSGPPVGPMINPPAGGNRP</sequence>
<evidence type="ECO:0000313" key="2">
    <source>
        <dbReference type="EMBL" id="RFU66666.1"/>
    </source>
</evidence>
<gene>
    <name evidence="2" type="ORF">D0466_00700</name>
</gene>
<reference evidence="2 3" key="1">
    <citation type="submission" date="2018-08" db="EMBL/GenBank/DDBJ databases">
        <title>Bacillus chawlae sp. nov., Bacillus glennii sp. nov., and Bacillus saganii sp. nov. Isolated from the Vehicle Assembly Building at Kennedy Space Center where the Viking Spacecraft were Assembled.</title>
        <authorList>
            <person name="Seuylemezian A."/>
            <person name="Vaishampayan P."/>
        </authorList>
    </citation>
    <scope>NUCLEOTIDE SEQUENCE [LARGE SCALE GENOMIC DNA]</scope>
    <source>
        <strain evidence="2 3">V44-8</strain>
    </source>
</reference>
<evidence type="ECO:0000256" key="1">
    <source>
        <dbReference type="SAM" id="MobiDB-lite"/>
    </source>
</evidence>
<dbReference type="EMBL" id="QVTD01000001">
    <property type="protein sequence ID" value="RFU66666.1"/>
    <property type="molecule type" value="Genomic_DNA"/>
</dbReference>
<dbReference type="RefSeq" id="WP_117320637.1">
    <property type="nucleotide sequence ID" value="NZ_QVTD01000001.1"/>
</dbReference>
<feature type="region of interest" description="Disordered" evidence="1">
    <location>
        <begin position="26"/>
        <end position="63"/>
    </location>
</feature>
<proteinExistence type="predicted"/>
<dbReference type="Proteomes" id="UP000262939">
    <property type="component" value="Unassembled WGS sequence"/>
</dbReference>
<dbReference type="AlphaFoldDB" id="A0A372LKD4"/>
<dbReference type="OrthoDB" id="2899187at2"/>
<organism evidence="2 3">
    <name type="scientific">Peribacillus glennii</name>
    <dbReference type="NCBI Taxonomy" id="2303991"/>
    <lineage>
        <taxon>Bacteria</taxon>
        <taxon>Bacillati</taxon>
        <taxon>Bacillota</taxon>
        <taxon>Bacilli</taxon>
        <taxon>Bacillales</taxon>
        <taxon>Bacillaceae</taxon>
        <taxon>Peribacillus</taxon>
    </lineage>
</organism>